<keyword evidence="3" id="KW-1185">Reference proteome</keyword>
<feature type="signal peptide" evidence="1">
    <location>
        <begin position="1"/>
        <end position="18"/>
    </location>
</feature>
<protein>
    <submittedName>
        <fullName evidence="2">DUF3105 domain-containing protein</fullName>
    </submittedName>
</protein>
<dbReference type="Pfam" id="PF11303">
    <property type="entry name" value="DUF3105"/>
    <property type="match status" value="1"/>
</dbReference>
<gene>
    <name evidence="2" type="ORF">LZC95_41055</name>
</gene>
<sequence>MGRTLRRLGFIASTAALAGLTIVACGDDDKGSQNTPGNDGGAPTDALVDSTSHYVVPDASCEIVIDEYPLLASPHVPKSREIAYNSNPPSSGPHDQDWAAFQEFTDPVPQRNYVHDLEHGAVVFLYRCDLPGAGDCNAITELFRSTVSGLPDDPICANETKRVRTVITPDPRIDVPIAATAWGWTYRARCIDPASLAAFVRDHYGQGPEVLCRPGVDHF</sequence>
<dbReference type="InterPro" id="IPR021454">
    <property type="entry name" value="DUF3105"/>
</dbReference>
<proteinExistence type="predicted"/>
<accession>A0ABZ2K6Q7</accession>
<reference evidence="2 3" key="1">
    <citation type="submission" date="2021-12" db="EMBL/GenBank/DDBJ databases">
        <title>Discovery of the Pendulisporaceae a myxobacterial family with distinct sporulation behavior and unique specialized metabolism.</title>
        <authorList>
            <person name="Garcia R."/>
            <person name="Popoff A."/>
            <person name="Bader C.D."/>
            <person name="Loehr J."/>
            <person name="Walesch S."/>
            <person name="Walt C."/>
            <person name="Boldt J."/>
            <person name="Bunk B."/>
            <person name="Haeckl F.J.F.P.J."/>
            <person name="Gunesch A.P."/>
            <person name="Birkelbach J."/>
            <person name="Nuebel U."/>
            <person name="Pietschmann T."/>
            <person name="Bach T."/>
            <person name="Mueller R."/>
        </authorList>
    </citation>
    <scope>NUCLEOTIDE SEQUENCE [LARGE SCALE GENOMIC DNA]</scope>
    <source>
        <strain evidence="2 3">MSr12523</strain>
    </source>
</reference>
<keyword evidence="1" id="KW-0732">Signal</keyword>
<feature type="chain" id="PRO_5047314631" evidence="1">
    <location>
        <begin position="19"/>
        <end position="219"/>
    </location>
</feature>
<dbReference type="RefSeq" id="WP_394843425.1">
    <property type="nucleotide sequence ID" value="NZ_CP089982.1"/>
</dbReference>
<name>A0ABZ2K6Q7_9BACT</name>
<organism evidence="2 3">
    <name type="scientific">Pendulispora brunnea</name>
    <dbReference type="NCBI Taxonomy" id="2905690"/>
    <lineage>
        <taxon>Bacteria</taxon>
        <taxon>Pseudomonadati</taxon>
        <taxon>Myxococcota</taxon>
        <taxon>Myxococcia</taxon>
        <taxon>Myxococcales</taxon>
        <taxon>Sorangiineae</taxon>
        <taxon>Pendulisporaceae</taxon>
        <taxon>Pendulispora</taxon>
    </lineage>
</organism>
<evidence type="ECO:0000313" key="3">
    <source>
        <dbReference type="Proteomes" id="UP001379533"/>
    </source>
</evidence>
<evidence type="ECO:0000313" key="2">
    <source>
        <dbReference type="EMBL" id="WXA92825.1"/>
    </source>
</evidence>
<dbReference type="PROSITE" id="PS51257">
    <property type="entry name" value="PROKAR_LIPOPROTEIN"/>
    <property type="match status" value="1"/>
</dbReference>
<dbReference type="Proteomes" id="UP001379533">
    <property type="component" value="Chromosome"/>
</dbReference>
<dbReference type="PANTHER" id="PTHR34179:SF1">
    <property type="entry name" value="TUMOR PROTEIN P53-INDUCIBLE PROTEIN 13"/>
    <property type="match status" value="1"/>
</dbReference>
<evidence type="ECO:0000256" key="1">
    <source>
        <dbReference type="SAM" id="SignalP"/>
    </source>
</evidence>
<dbReference type="PANTHER" id="PTHR34179">
    <property type="entry name" value="TUMOR PROTEIN P53-INDUCIBLE PROTEIN 13"/>
    <property type="match status" value="1"/>
</dbReference>
<dbReference type="EMBL" id="CP089982">
    <property type="protein sequence ID" value="WXA92825.1"/>
    <property type="molecule type" value="Genomic_DNA"/>
</dbReference>